<evidence type="ECO:0000256" key="3">
    <source>
        <dbReference type="ARBA" id="ARBA00022679"/>
    </source>
</evidence>
<keyword evidence="3" id="KW-0808">Transferase</keyword>
<name>F6SK94_XENTR</name>
<reference evidence="6" key="1">
    <citation type="journal article" date="2010" name="Science">
        <title>The genome of the Western clawed frog Xenopus tropicalis.</title>
        <authorList>
            <person name="Hellsten U."/>
            <person name="Harland R.M."/>
            <person name="Gilchrist M.J."/>
            <person name="Hendrix D."/>
            <person name="Jurka J."/>
            <person name="Kapitonov V."/>
            <person name="Ovcharenko I."/>
            <person name="Putnam N.H."/>
            <person name="Shu S."/>
            <person name="Taher L."/>
            <person name="Blitz I.L."/>
            <person name="Blumberg B."/>
            <person name="Dichmann D.S."/>
            <person name="Dubchak I."/>
            <person name="Amaya E."/>
            <person name="Detter J.C."/>
            <person name="Fletcher R."/>
            <person name="Gerhard D.S."/>
            <person name="Goodstein D."/>
            <person name="Graves T."/>
            <person name="Grigoriev I.V."/>
            <person name="Grimwood J."/>
            <person name="Kawashima T."/>
            <person name="Lindquist E."/>
            <person name="Lucas S.M."/>
            <person name="Mead P.E."/>
            <person name="Mitros T."/>
            <person name="Ogino H."/>
            <person name="Ohta Y."/>
            <person name="Poliakov A.V."/>
            <person name="Pollet N."/>
            <person name="Robert J."/>
            <person name="Salamov A."/>
            <person name="Sater A.K."/>
            <person name="Schmutz J."/>
            <person name="Terry A."/>
            <person name="Vize P.D."/>
            <person name="Warren W.C."/>
            <person name="Wells D."/>
            <person name="Wills A."/>
            <person name="Wilson R.K."/>
            <person name="Zimmerman L.B."/>
            <person name="Zorn A.M."/>
            <person name="Grainger R."/>
            <person name="Grammer T."/>
            <person name="Khokha M.K."/>
            <person name="Richardson P.M."/>
            <person name="Rokhsar D.S."/>
        </authorList>
    </citation>
    <scope>NUCLEOTIDE SEQUENCE [LARGE SCALE GENOMIC DNA]</scope>
    <source>
        <strain evidence="6">Nigerian</strain>
    </source>
</reference>
<dbReference type="GeneTree" id="ENSGT00390000011708"/>
<feature type="binding site" evidence="5">
    <location>
        <position position="101"/>
    </location>
    <ligand>
        <name>S-adenosyl-L-methionine</name>
        <dbReference type="ChEBI" id="CHEBI:59789"/>
    </ligand>
</feature>
<feature type="binding site" evidence="5">
    <location>
        <begin position="95"/>
        <end position="96"/>
    </location>
    <ligand>
        <name>S-adenosyl-L-methionine</name>
        <dbReference type="ChEBI" id="CHEBI:59789"/>
    </ligand>
</feature>
<dbReference type="AlphaFoldDB" id="F6SK94"/>
<dbReference type="PROSITE" id="PS51681">
    <property type="entry name" value="SAM_MT_NNMT_PNMT_TEMT"/>
    <property type="match status" value="1"/>
</dbReference>
<proteinExistence type="inferred from homology"/>
<dbReference type="CDD" id="cd02440">
    <property type="entry name" value="AdoMet_MTases"/>
    <property type="match status" value="1"/>
</dbReference>
<sequence length="298" mass="32946">MTGWGVALCSIKVCGAGAGAVHHCSILSISTRMSNVESVAQSYQQFNPRAYLQNNYVPPRADFSNEGSVVQWKLRCLADACATGEIGGHTLVDIGSGPTIYQILSASEHFKEVVLTDYLEVNRAELRRWLQDEPGAFDWSPYIKHVSKLEGRGDSWQEKQKRIRERVKTVLPVDVHQPNPLGEEISSGSVDALVSTFCLEACSPNLEMFHRALGNITKLLKPGGHLLFIGALEESYYLAGEAKLNVVPVTEEIVRNALSDASYKIKEFKTYIMPPTLKVGVDDVNGVFFAWAQKQDSK</sequence>
<dbReference type="InParanoid" id="F6SK94"/>
<evidence type="ECO:0000256" key="5">
    <source>
        <dbReference type="PIRSR" id="PIRSR000384-1"/>
    </source>
</evidence>
<feature type="binding site" evidence="5">
    <location>
        <begin position="174"/>
        <end position="175"/>
    </location>
    <ligand>
        <name>S-adenosyl-L-methionine</name>
        <dbReference type="ChEBI" id="CHEBI:59789"/>
    </ligand>
</feature>
<dbReference type="PIRSF" id="PIRSF000384">
    <property type="entry name" value="PNMTase"/>
    <property type="match status" value="1"/>
</dbReference>
<reference evidence="6" key="2">
    <citation type="submission" date="2011-06" db="UniProtKB">
        <authorList>
            <consortium name="Ensembl"/>
        </authorList>
    </citation>
    <scope>IDENTIFICATION</scope>
</reference>
<dbReference type="GO" id="GO:0032259">
    <property type="term" value="P:methylation"/>
    <property type="evidence" value="ECO:0007669"/>
    <property type="project" value="UniProtKB-KW"/>
</dbReference>
<protein>
    <submittedName>
        <fullName evidence="6">Phenylethanolamine N-methyltransferase</fullName>
    </submittedName>
</protein>
<feature type="binding site" evidence="5">
    <location>
        <position position="51"/>
    </location>
    <ligand>
        <name>S-adenosyl-L-methionine</name>
        <dbReference type="ChEBI" id="CHEBI:59789"/>
    </ligand>
</feature>
<dbReference type="eggNOG" id="ENOG502QT44">
    <property type="taxonomic scope" value="Eukaryota"/>
</dbReference>
<dbReference type="NCBIfam" id="NF041360">
    <property type="entry name" value="GntF_guanitoxin"/>
    <property type="match status" value="1"/>
</dbReference>
<evidence type="ECO:0000256" key="2">
    <source>
        <dbReference type="ARBA" id="ARBA00022603"/>
    </source>
</evidence>
<dbReference type="GO" id="GO:0008757">
    <property type="term" value="F:S-adenosylmethionine-dependent methyltransferase activity"/>
    <property type="evidence" value="ECO:0007669"/>
    <property type="project" value="UniProtKB-ARBA"/>
</dbReference>
<dbReference type="FunFam" id="3.40.50.150:FF:000065">
    <property type="entry name" value="Phenylethanolamine N-methyltransferase"/>
    <property type="match status" value="1"/>
</dbReference>
<dbReference type="ExpressionAtlas" id="F6SK94">
    <property type="expression patterns" value="differential"/>
</dbReference>
<dbReference type="PANTHER" id="PTHR10867:SF18">
    <property type="entry name" value="PHENYLETHANOLAMINE N-METHYLTRANSFERASE"/>
    <property type="match status" value="1"/>
</dbReference>
<gene>
    <name evidence="6" type="primary">pnmt</name>
</gene>
<dbReference type="Ensembl" id="ENSXETT00000033160">
    <property type="protein sequence ID" value="ENSXETP00000033160"/>
    <property type="gene ID" value="ENSXETG00000027798"/>
</dbReference>
<dbReference type="Bgee" id="ENSXETG00000027798">
    <property type="expression patterns" value="Expressed in skeletal muscle tissue and 4 other cell types or tissues"/>
</dbReference>
<feature type="binding site" evidence="5">
    <location>
        <position position="117"/>
    </location>
    <ligand>
        <name>S-adenosyl-L-methionine</name>
        <dbReference type="ChEBI" id="CHEBI:59789"/>
    </ligand>
</feature>
<dbReference type="InterPro" id="IPR029063">
    <property type="entry name" value="SAM-dependent_MTases_sf"/>
</dbReference>
<dbReference type="FunCoup" id="F6SK94">
    <property type="interactions" value="574"/>
</dbReference>
<dbReference type="InterPro" id="IPR053384">
    <property type="entry name" value="SAM-dep_methyltransferase"/>
</dbReference>
<feature type="binding site" evidence="5">
    <location>
        <position position="56"/>
    </location>
    <ligand>
        <name>S-adenosyl-L-methionine</name>
        <dbReference type="ChEBI" id="CHEBI:59789"/>
    </ligand>
</feature>
<evidence type="ECO:0000256" key="1">
    <source>
        <dbReference type="ARBA" id="ARBA00007996"/>
    </source>
</evidence>
<feature type="binding site" evidence="5">
    <location>
        <position position="122"/>
    </location>
    <ligand>
        <name>S-adenosyl-L-methionine</name>
        <dbReference type="ChEBI" id="CHEBI:59789"/>
    </ligand>
</feature>
<dbReference type="Gene3D" id="3.40.50.150">
    <property type="entry name" value="Vaccinia Virus protein VP39"/>
    <property type="match status" value="1"/>
</dbReference>
<dbReference type="InterPro" id="IPR000940">
    <property type="entry name" value="NNMT_TEMT_trans"/>
</dbReference>
<dbReference type="Pfam" id="PF01234">
    <property type="entry name" value="NNMT_PNMT_TEMT"/>
    <property type="match status" value="1"/>
</dbReference>
<accession>F6SK94</accession>
<keyword evidence="2" id="KW-0489">Methyltransferase</keyword>
<evidence type="ECO:0000256" key="4">
    <source>
        <dbReference type="ARBA" id="ARBA00022691"/>
    </source>
</evidence>
<dbReference type="SUPFAM" id="SSF53335">
    <property type="entry name" value="S-adenosyl-L-methionine-dependent methyltransferases"/>
    <property type="match status" value="1"/>
</dbReference>
<organism evidence="6">
    <name type="scientific">Xenopus tropicalis</name>
    <name type="common">Western clawed frog</name>
    <name type="synonym">Silurana tropicalis</name>
    <dbReference type="NCBI Taxonomy" id="8364"/>
    <lineage>
        <taxon>Eukaryota</taxon>
        <taxon>Metazoa</taxon>
        <taxon>Chordata</taxon>
        <taxon>Craniata</taxon>
        <taxon>Vertebrata</taxon>
        <taxon>Euteleostomi</taxon>
        <taxon>Amphibia</taxon>
        <taxon>Batrachia</taxon>
        <taxon>Anura</taxon>
        <taxon>Pipoidea</taxon>
        <taxon>Pipidae</taxon>
        <taxon>Xenopodinae</taxon>
        <taxon>Xenopus</taxon>
        <taxon>Silurana</taxon>
    </lineage>
</organism>
<keyword evidence="4 5" id="KW-0949">S-adenosyl-L-methionine</keyword>
<dbReference type="PANTHER" id="PTHR10867">
    <property type="entry name" value="NNMT/PNMT/TEMT FAMILY MEMBER"/>
    <property type="match status" value="1"/>
</dbReference>
<dbReference type="HOGENOM" id="CLU_082526_2_0_1"/>
<comment type="similarity">
    <text evidence="1">Belongs to the class I-like SAM-binding methyltransferase superfamily. NNMT/PNMT/TEMT family.</text>
</comment>
<evidence type="ECO:0000313" key="6">
    <source>
        <dbReference type="Ensembl" id="ENSXETP00000033160"/>
    </source>
</evidence>
<dbReference type="Xenbase" id="XB-GENE-962104">
    <property type="gene designation" value="pnmt"/>
</dbReference>